<dbReference type="Gene3D" id="3.40.50.300">
    <property type="entry name" value="P-loop containing nucleotide triphosphate hydrolases"/>
    <property type="match status" value="1"/>
</dbReference>
<dbReference type="PANTHER" id="PTHR43553">
    <property type="entry name" value="HEAVY METAL TRANSPORTER"/>
    <property type="match status" value="1"/>
</dbReference>
<evidence type="ECO:0000259" key="5">
    <source>
        <dbReference type="PROSITE" id="PS50893"/>
    </source>
</evidence>
<keyword evidence="3" id="KW-0547">Nucleotide-binding</keyword>
<dbReference type="GO" id="GO:0016887">
    <property type="term" value="F:ATP hydrolysis activity"/>
    <property type="evidence" value="ECO:0007669"/>
    <property type="project" value="InterPro"/>
</dbReference>
<evidence type="ECO:0000313" key="6">
    <source>
        <dbReference type="EMBL" id="NEX48525.1"/>
    </source>
</evidence>
<gene>
    <name evidence="6" type="ORF">G3572_20195</name>
</gene>
<dbReference type="GO" id="GO:0043190">
    <property type="term" value="C:ATP-binding cassette (ABC) transporter complex"/>
    <property type="evidence" value="ECO:0007669"/>
    <property type="project" value="TreeGrafter"/>
</dbReference>
<proteinExistence type="inferred from homology"/>
<name>A0A6B3RX97_9RHOB</name>
<reference evidence="6 7" key="1">
    <citation type="submission" date="2020-02" db="EMBL/GenBank/DDBJ databases">
        <title>Rhodobacter algicola sp. nov., isolated from microalga culture.</title>
        <authorList>
            <person name="Park C.-Y."/>
        </authorList>
    </citation>
    <scope>NUCLEOTIDE SEQUENCE [LARGE SCALE GENOMIC DNA]</scope>
    <source>
        <strain evidence="6 7">ETT8</strain>
    </source>
</reference>
<dbReference type="PROSITE" id="PS50893">
    <property type="entry name" value="ABC_TRANSPORTER_2"/>
    <property type="match status" value="1"/>
</dbReference>
<evidence type="ECO:0000256" key="4">
    <source>
        <dbReference type="ARBA" id="ARBA00022840"/>
    </source>
</evidence>
<evidence type="ECO:0000313" key="7">
    <source>
        <dbReference type="Proteomes" id="UP000481421"/>
    </source>
</evidence>
<dbReference type="SMART" id="SM00382">
    <property type="entry name" value="AAA"/>
    <property type="match status" value="1"/>
</dbReference>
<evidence type="ECO:0000256" key="2">
    <source>
        <dbReference type="ARBA" id="ARBA00022448"/>
    </source>
</evidence>
<dbReference type="InterPro" id="IPR050095">
    <property type="entry name" value="ECF_ABC_transporter_ATP-bd"/>
</dbReference>
<dbReference type="InterPro" id="IPR027417">
    <property type="entry name" value="P-loop_NTPase"/>
</dbReference>
<dbReference type="RefSeq" id="WP_164615243.1">
    <property type="nucleotide sequence ID" value="NZ_JAAIKE010000012.1"/>
</dbReference>
<dbReference type="AlphaFoldDB" id="A0A6B3RX97"/>
<dbReference type="Proteomes" id="UP000481421">
    <property type="component" value="Unassembled WGS sequence"/>
</dbReference>
<protein>
    <submittedName>
        <fullName evidence="6">ABC transporter ATP-binding protein</fullName>
    </submittedName>
</protein>
<dbReference type="PANTHER" id="PTHR43553:SF24">
    <property type="entry name" value="ENERGY-COUPLING FACTOR TRANSPORTER ATP-BINDING PROTEIN ECFA1"/>
    <property type="match status" value="1"/>
</dbReference>
<dbReference type="EMBL" id="JAAIKE010000012">
    <property type="protein sequence ID" value="NEX48525.1"/>
    <property type="molecule type" value="Genomic_DNA"/>
</dbReference>
<comment type="caution">
    <text evidence="6">The sequence shown here is derived from an EMBL/GenBank/DDBJ whole genome shotgun (WGS) entry which is preliminary data.</text>
</comment>
<evidence type="ECO:0000256" key="1">
    <source>
        <dbReference type="ARBA" id="ARBA00005417"/>
    </source>
</evidence>
<organism evidence="6 7">
    <name type="scientific">Pseudotabrizicola algicola</name>
    <dbReference type="NCBI Taxonomy" id="2709381"/>
    <lineage>
        <taxon>Bacteria</taxon>
        <taxon>Pseudomonadati</taxon>
        <taxon>Pseudomonadota</taxon>
        <taxon>Alphaproteobacteria</taxon>
        <taxon>Rhodobacterales</taxon>
        <taxon>Paracoccaceae</taxon>
        <taxon>Pseudotabrizicola</taxon>
    </lineage>
</organism>
<dbReference type="CDD" id="cd03225">
    <property type="entry name" value="ABC_cobalt_CbiO_domain1"/>
    <property type="match status" value="1"/>
</dbReference>
<keyword evidence="7" id="KW-1185">Reference proteome</keyword>
<dbReference type="GO" id="GO:0042626">
    <property type="term" value="F:ATPase-coupled transmembrane transporter activity"/>
    <property type="evidence" value="ECO:0007669"/>
    <property type="project" value="TreeGrafter"/>
</dbReference>
<feature type="domain" description="ABC transporter" evidence="5">
    <location>
        <begin position="12"/>
        <end position="238"/>
    </location>
</feature>
<dbReference type="Pfam" id="PF00005">
    <property type="entry name" value="ABC_tran"/>
    <property type="match status" value="1"/>
</dbReference>
<evidence type="ECO:0000256" key="3">
    <source>
        <dbReference type="ARBA" id="ARBA00022741"/>
    </source>
</evidence>
<accession>A0A6B3RX97</accession>
<comment type="similarity">
    <text evidence="1">Belongs to the ABC transporter superfamily.</text>
</comment>
<keyword evidence="2" id="KW-0813">Transport</keyword>
<dbReference type="InterPro" id="IPR003593">
    <property type="entry name" value="AAA+_ATPase"/>
</dbReference>
<sequence length="247" mass="26323">MTQPAAPASDALVLQGACAALSGKRVLHDLTLQLQERRIGIIGRNGSGKSTLLRLLAGLIAPETGSVRVAGLDPARARKEMLGQIGILFQNPDHQILFPTADEELAFGLIQMGLPKAQAQAQVRALLAEHGRSHWQGVPVSSLSQGQRHWLCLQAVLLMQPRTILLDEPFAGLDLPTQARLARAFAALPQRLITITHDPASLAGSDRVIWIEAGRVAADGPPAAVLPQFESEMHRLGGLDADADLPG</sequence>
<dbReference type="InterPro" id="IPR015856">
    <property type="entry name" value="ABC_transpr_CbiO/EcfA_su"/>
</dbReference>
<dbReference type="SUPFAM" id="SSF52540">
    <property type="entry name" value="P-loop containing nucleoside triphosphate hydrolases"/>
    <property type="match status" value="1"/>
</dbReference>
<dbReference type="GO" id="GO:0005524">
    <property type="term" value="F:ATP binding"/>
    <property type="evidence" value="ECO:0007669"/>
    <property type="project" value="UniProtKB-KW"/>
</dbReference>
<dbReference type="InterPro" id="IPR003439">
    <property type="entry name" value="ABC_transporter-like_ATP-bd"/>
</dbReference>
<keyword evidence="4 6" id="KW-0067">ATP-binding</keyword>